<organism evidence="2 3">
    <name type="scientific">Paxillus involutus ATCC 200175</name>
    <dbReference type="NCBI Taxonomy" id="664439"/>
    <lineage>
        <taxon>Eukaryota</taxon>
        <taxon>Fungi</taxon>
        <taxon>Dikarya</taxon>
        <taxon>Basidiomycota</taxon>
        <taxon>Agaricomycotina</taxon>
        <taxon>Agaricomycetes</taxon>
        <taxon>Agaricomycetidae</taxon>
        <taxon>Boletales</taxon>
        <taxon>Paxilineae</taxon>
        <taxon>Paxillaceae</taxon>
        <taxon>Paxillus</taxon>
    </lineage>
</organism>
<reference evidence="2 3" key="1">
    <citation type="submission" date="2014-06" db="EMBL/GenBank/DDBJ databases">
        <authorList>
            <consortium name="DOE Joint Genome Institute"/>
            <person name="Kuo A."/>
            <person name="Kohler A."/>
            <person name="Nagy L.G."/>
            <person name="Floudas D."/>
            <person name="Copeland A."/>
            <person name="Barry K.W."/>
            <person name="Cichocki N."/>
            <person name="Veneault-Fourrey C."/>
            <person name="LaButti K."/>
            <person name="Lindquist E.A."/>
            <person name="Lipzen A."/>
            <person name="Lundell T."/>
            <person name="Morin E."/>
            <person name="Murat C."/>
            <person name="Sun H."/>
            <person name="Tunlid A."/>
            <person name="Henrissat B."/>
            <person name="Grigoriev I.V."/>
            <person name="Hibbett D.S."/>
            <person name="Martin F."/>
            <person name="Nordberg H.P."/>
            <person name="Cantor M.N."/>
            <person name="Hua S.X."/>
        </authorList>
    </citation>
    <scope>NUCLEOTIDE SEQUENCE [LARGE SCALE GENOMIC DNA]</scope>
    <source>
        <strain evidence="2 3">ATCC 200175</strain>
    </source>
</reference>
<gene>
    <name evidence="2" type="ORF">PAXINDRAFT_14940</name>
</gene>
<protein>
    <submittedName>
        <fullName evidence="2">Uncharacterized protein</fullName>
    </submittedName>
</protein>
<feature type="compositionally biased region" description="Basic and acidic residues" evidence="1">
    <location>
        <begin position="152"/>
        <end position="183"/>
    </location>
</feature>
<dbReference type="Proteomes" id="UP000053647">
    <property type="component" value="Unassembled WGS sequence"/>
</dbReference>
<feature type="compositionally biased region" description="Pro residues" evidence="1">
    <location>
        <begin position="369"/>
        <end position="381"/>
    </location>
</feature>
<proteinExistence type="predicted"/>
<dbReference type="HOGENOM" id="CLU_007654_3_1_1"/>
<evidence type="ECO:0000313" key="3">
    <source>
        <dbReference type="Proteomes" id="UP000053647"/>
    </source>
</evidence>
<accession>A0A0C9TY41</accession>
<reference evidence="3" key="2">
    <citation type="submission" date="2015-01" db="EMBL/GenBank/DDBJ databases">
        <title>Evolutionary Origins and Diversification of the Mycorrhizal Mutualists.</title>
        <authorList>
            <consortium name="DOE Joint Genome Institute"/>
            <consortium name="Mycorrhizal Genomics Consortium"/>
            <person name="Kohler A."/>
            <person name="Kuo A."/>
            <person name="Nagy L.G."/>
            <person name="Floudas D."/>
            <person name="Copeland A."/>
            <person name="Barry K.W."/>
            <person name="Cichocki N."/>
            <person name="Veneault-Fourrey C."/>
            <person name="LaButti K."/>
            <person name="Lindquist E.A."/>
            <person name="Lipzen A."/>
            <person name="Lundell T."/>
            <person name="Morin E."/>
            <person name="Murat C."/>
            <person name="Riley R."/>
            <person name="Ohm R."/>
            <person name="Sun H."/>
            <person name="Tunlid A."/>
            <person name="Henrissat B."/>
            <person name="Grigoriev I.V."/>
            <person name="Hibbett D.S."/>
            <person name="Martin F."/>
        </authorList>
    </citation>
    <scope>NUCLEOTIDE SEQUENCE [LARGE SCALE GENOMIC DNA]</scope>
    <source>
        <strain evidence="3">ATCC 200175</strain>
    </source>
</reference>
<feature type="compositionally biased region" description="Basic residues" evidence="1">
    <location>
        <begin position="240"/>
        <end position="250"/>
    </location>
</feature>
<dbReference type="EMBL" id="KN819367">
    <property type="protein sequence ID" value="KIJ12166.1"/>
    <property type="molecule type" value="Genomic_DNA"/>
</dbReference>
<dbReference type="AlphaFoldDB" id="A0A0C9TY41"/>
<dbReference type="OrthoDB" id="97058at2759"/>
<evidence type="ECO:0000256" key="1">
    <source>
        <dbReference type="SAM" id="MobiDB-lite"/>
    </source>
</evidence>
<keyword evidence="3" id="KW-1185">Reference proteome</keyword>
<name>A0A0C9TY41_PAXIN</name>
<feature type="region of interest" description="Disordered" evidence="1">
    <location>
        <begin position="277"/>
        <end position="415"/>
    </location>
</feature>
<feature type="compositionally biased region" description="Basic and acidic residues" evidence="1">
    <location>
        <begin position="403"/>
        <end position="415"/>
    </location>
</feature>
<feature type="region of interest" description="Disordered" evidence="1">
    <location>
        <begin position="123"/>
        <end position="265"/>
    </location>
</feature>
<sequence length="415" mass="45882">MAEIPTLRTDGLNWPTWRANLEEALDELGIGAYISETMPNPYNEQVNTLAKCVIASTIPDSLFLRILRLKSAYECLETLRNSFKKPTTSTELLREVQNTRTKREATYGLETINDHVRTRTDVRDMSRCDDDDSNRSGRQNNDVPSNKPHHQCQRETRSQGIDKRGCGEGEKDRRSKGKDDEKAAATGGPGQCATDQTIGGVSLIKPTSREKTHLQTTTTHPSPPASPSLLFEQMAPTSRRPTHQRSRNGHVLRNGTRHTREDDVNVVNEDGEDVHIHYAQVEPQSPKLTRQMAYKEAADPSKPNARAGPTEPAGTSHQPLNDVDEGVKEGDRKVEEEDEKGGRASESVALSSNDNGGDKDVRHMYVVPKPAPPFPYHVPPPPDERSPPLSTPLEGENGQKSSGHVDETGTHPKPP</sequence>
<feature type="compositionally biased region" description="Basic and acidic residues" evidence="1">
    <location>
        <begin position="325"/>
        <end position="343"/>
    </location>
</feature>
<evidence type="ECO:0000313" key="2">
    <source>
        <dbReference type="EMBL" id="KIJ12166.1"/>
    </source>
</evidence>